<protein>
    <recommendedName>
        <fullName evidence="5">phosphoethanolamine N-methyltransferase</fullName>
        <ecNumber evidence="5">2.1.1.103</ecNumber>
    </recommendedName>
</protein>
<keyword evidence="8" id="KW-1133">Transmembrane helix</keyword>
<keyword evidence="10" id="KW-1185">Reference proteome</keyword>
<dbReference type="SUPFAM" id="SSF53335">
    <property type="entry name" value="S-adenosyl-L-methionine-dependent methyltransferases"/>
    <property type="match status" value="1"/>
</dbReference>
<proteinExistence type="predicted"/>
<comment type="pathway">
    <text evidence="2">Lipid metabolism.</text>
</comment>
<organism evidence="9 10">
    <name type="scientific">Lentinula lateritia</name>
    <dbReference type="NCBI Taxonomy" id="40482"/>
    <lineage>
        <taxon>Eukaryota</taxon>
        <taxon>Fungi</taxon>
        <taxon>Dikarya</taxon>
        <taxon>Basidiomycota</taxon>
        <taxon>Agaricomycotina</taxon>
        <taxon>Agaricomycetes</taxon>
        <taxon>Agaricomycetidae</taxon>
        <taxon>Agaricales</taxon>
        <taxon>Marasmiineae</taxon>
        <taxon>Omphalotaceae</taxon>
        <taxon>Lentinula</taxon>
    </lineage>
</organism>
<dbReference type="PANTHER" id="PTHR44307">
    <property type="entry name" value="PHOSPHOETHANOLAMINE METHYLTRANSFERASE"/>
    <property type="match status" value="1"/>
</dbReference>
<dbReference type="EC" id="2.1.1.103" evidence="5"/>
<gene>
    <name evidence="9" type="ORF">C8R41DRAFT_769988</name>
</gene>
<dbReference type="PANTHER" id="PTHR44307:SF2">
    <property type="entry name" value="PHOSPHOETHANOLAMINE METHYLTRANSFERASE ISOFORM X1"/>
    <property type="match status" value="1"/>
</dbReference>
<keyword evidence="3 9" id="KW-0489">Methyltransferase</keyword>
<evidence type="ECO:0000256" key="8">
    <source>
        <dbReference type="SAM" id="Phobius"/>
    </source>
</evidence>
<evidence type="ECO:0000313" key="9">
    <source>
        <dbReference type="EMBL" id="KAJ4484066.1"/>
    </source>
</evidence>
<evidence type="ECO:0000256" key="4">
    <source>
        <dbReference type="ARBA" id="ARBA00022679"/>
    </source>
</evidence>
<keyword evidence="8" id="KW-0812">Transmembrane</keyword>
<keyword evidence="4" id="KW-0808">Transferase</keyword>
<evidence type="ECO:0000256" key="7">
    <source>
        <dbReference type="ARBA" id="ARBA00047841"/>
    </source>
</evidence>
<dbReference type="Gene3D" id="3.40.50.150">
    <property type="entry name" value="Vaccinia Virus protein VP39"/>
    <property type="match status" value="1"/>
</dbReference>
<name>A0ABQ8VAG5_9AGAR</name>
<dbReference type="Pfam" id="PF13489">
    <property type="entry name" value="Methyltransf_23"/>
    <property type="match status" value="1"/>
</dbReference>
<keyword evidence="8" id="KW-0472">Membrane</keyword>
<evidence type="ECO:0000313" key="10">
    <source>
        <dbReference type="Proteomes" id="UP001150217"/>
    </source>
</evidence>
<evidence type="ECO:0000256" key="1">
    <source>
        <dbReference type="ARBA" id="ARBA00004969"/>
    </source>
</evidence>
<dbReference type="Proteomes" id="UP001150217">
    <property type="component" value="Unassembled WGS sequence"/>
</dbReference>
<evidence type="ECO:0000256" key="2">
    <source>
        <dbReference type="ARBA" id="ARBA00005189"/>
    </source>
</evidence>
<reference evidence="9" key="1">
    <citation type="submission" date="2022-08" db="EMBL/GenBank/DDBJ databases">
        <title>A Global Phylogenomic Analysis of the Shiitake Genus Lentinula.</title>
        <authorList>
            <consortium name="DOE Joint Genome Institute"/>
            <person name="Sierra-Patev S."/>
            <person name="Min B."/>
            <person name="Naranjo-Ortiz M."/>
            <person name="Looney B."/>
            <person name="Konkel Z."/>
            <person name="Slot J.C."/>
            <person name="Sakamoto Y."/>
            <person name="Steenwyk J.L."/>
            <person name="Rokas A."/>
            <person name="Carro J."/>
            <person name="Camarero S."/>
            <person name="Ferreira P."/>
            <person name="Molpeceres G."/>
            <person name="Ruiz-Duenas F.J."/>
            <person name="Serrano A."/>
            <person name="Henrissat B."/>
            <person name="Drula E."/>
            <person name="Hughes K.W."/>
            <person name="Mata J.L."/>
            <person name="Ishikawa N.K."/>
            <person name="Vargas-Isla R."/>
            <person name="Ushijima S."/>
            <person name="Smith C.A."/>
            <person name="Ahrendt S."/>
            <person name="Andreopoulos W."/>
            <person name="He G."/>
            <person name="Labutti K."/>
            <person name="Lipzen A."/>
            <person name="Ng V."/>
            <person name="Riley R."/>
            <person name="Sandor L."/>
            <person name="Barry K."/>
            <person name="Martinez A.T."/>
            <person name="Xiao Y."/>
            <person name="Gibbons J.G."/>
            <person name="Terashima K."/>
            <person name="Grigoriev I.V."/>
            <person name="Hibbett D.S."/>
        </authorList>
    </citation>
    <scope>NUCLEOTIDE SEQUENCE</scope>
    <source>
        <strain evidence="9">RHP3577 ss4</strain>
    </source>
</reference>
<evidence type="ECO:0000256" key="5">
    <source>
        <dbReference type="ARBA" id="ARBA00035674"/>
    </source>
</evidence>
<dbReference type="InterPro" id="IPR029063">
    <property type="entry name" value="SAM-dependent_MTases_sf"/>
</dbReference>
<evidence type="ECO:0000256" key="3">
    <source>
        <dbReference type="ARBA" id="ARBA00022603"/>
    </source>
</evidence>
<dbReference type="EMBL" id="JANVFT010000055">
    <property type="protein sequence ID" value="KAJ4484066.1"/>
    <property type="molecule type" value="Genomic_DNA"/>
</dbReference>
<comment type="pathway">
    <text evidence="1">Phospholipid metabolism; phosphatidylcholine biosynthesis.</text>
</comment>
<comment type="catalytic activity">
    <reaction evidence="6">
        <text>N,N-dimethylethanolamine phosphate + S-adenosyl-L-methionine = phosphocholine + S-adenosyl-L-homocysteine + H(+)</text>
        <dbReference type="Rhea" id="RHEA:25325"/>
        <dbReference type="ChEBI" id="CHEBI:15378"/>
        <dbReference type="ChEBI" id="CHEBI:57856"/>
        <dbReference type="ChEBI" id="CHEBI:58641"/>
        <dbReference type="ChEBI" id="CHEBI:59789"/>
        <dbReference type="ChEBI" id="CHEBI:295975"/>
        <dbReference type="EC" id="2.1.1.103"/>
    </reaction>
    <physiologicalReaction direction="left-to-right" evidence="6">
        <dbReference type="Rhea" id="RHEA:25326"/>
    </physiologicalReaction>
</comment>
<sequence>MIGVFLWRYYHQHHGIRKKASHNDPYGLFHLSLNRRSGEDENETPKTEWLNMGYWKVRTLIRKSFQMHAKATLALKLIQTAQCKEGGKILDVGHGTGESLILLLTHTSVPRPGYLSGITSIPMHHHRSLERLKSIVAADTKITLHVGDAVYHQDVSAANHPLNPSSSVTFDNILALDCAYHFQSRETFLRQSFHQLDPGGRISLADICFANTPPMNWKARLVRRFLKLMPKENAITISEYANCLERIGYVDVKVEDISEEVFPGFVGFLKPRGLVWWIFGSVLYSYYAAGARFVIASGYRSKESN</sequence>
<dbReference type="GO" id="GO:0032259">
    <property type="term" value="P:methylation"/>
    <property type="evidence" value="ECO:0007669"/>
    <property type="project" value="UniProtKB-KW"/>
</dbReference>
<dbReference type="GO" id="GO:0008168">
    <property type="term" value="F:methyltransferase activity"/>
    <property type="evidence" value="ECO:0007669"/>
    <property type="project" value="UniProtKB-KW"/>
</dbReference>
<comment type="catalytic activity">
    <reaction evidence="7">
        <text>N-methylethanolamine phosphate + S-adenosyl-L-methionine = N,N-dimethylethanolamine phosphate + S-adenosyl-L-homocysteine + H(+)</text>
        <dbReference type="Rhea" id="RHEA:25321"/>
        <dbReference type="ChEBI" id="CHEBI:15378"/>
        <dbReference type="ChEBI" id="CHEBI:57781"/>
        <dbReference type="ChEBI" id="CHEBI:57856"/>
        <dbReference type="ChEBI" id="CHEBI:58641"/>
        <dbReference type="ChEBI" id="CHEBI:59789"/>
        <dbReference type="EC" id="2.1.1.103"/>
    </reaction>
    <physiologicalReaction direction="left-to-right" evidence="7">
        <dbReference type="Rhea" id="RHEA:25322"/>
    </physiologicalReaction>
</comment>
<accession>A0ABQ8VAG5</accession>
<evidence type="ECO:0000256" key="6">
    <source>
        <dbReference type="ARBA" id="ARBA00047619"/>
    </source>
</evidence>
<comment type="caution">
    <text evidence="9">The sequence shown here is derived from an EMBL/GenBank/DDBJ whole genome shotgun (WGS) entry which is preliminary data.</text>
</comment>
<feature type="transmembrane region" description="Helical" evidence="8">
    <location>
        <begin position="274"/>
        <end position="295"/>
    </location>
</feature>